<evidence type="ECO:0000313" key="2">
    <source>
        <dbReference type="EMBL" id="KAK3693197.1"/>
    </source>
</evidence>
<reference evidence="2" key="1">
    <citation type="journal article" date="2023" name="Mol. Phylogenet. Evol.">
        <title>Genome-scale phylogeny and comparative genomics of the fungal order Sordariales.</title>
        <authorList>
            <person name="Hensen N."/>
            <person name="Bonometti L."/>
            <person name="Westerberg I."/>
            <person name="Brannstrom I.O."/>
            <person name="Guillou S."/>
            <person name="Cros-Aarteil S."/>
            <person name="Calhoun S."/>
            <person name="Haridas S."/>
            <person name="Kuo A."/>
            <person name="Mondo S."/>
            <person name="Pangilinan J."/>
            <person name="Riley R."/>
            <person name="LaButti K."/>
            <person name="Andreopoulos B."/>
            <person name="Lipzen A."/>
            <person name="Chen C."/>
            <person name="Yan M."/>
            <person name="Daum C."/>
            <person name="Ng V."/>
            <person name="Clum A."/>
            <person name="Steindorff A."/>
            <person name="Ohm R.A."/>
            <person name="Martin F."/>
            <person name="Silar P."/>
            <person name="Natvig D.O."/>
            <person name="Lalanne C."/>
            <person name="Gautier V."/>
            <person name="Ament-Velasquez S.L."/>
            <person name="Kruys A."/>
            <person name="Hutchinson M.I."/>
            <person name="Powell A.J."/>
            <person name="Barry K."/>
            <person name="Miller A.N."/>
            <person name="Grigoriev I.V."/>
            <person name="Debuchy R."/>
            <person name="Gladieux P."/>
            <person name="Hiltunen Thoren M."/>
            <person name="Johannesson H."/>
        </authorList>
    </citation>
    <scope>NUCLEOTIDE SEQUENCE</scope>
    <source>
        <strain evidence="2">CBS 314.62</strain>
    </source>
</reference>
<feature type="transmembrane region" description="Helical" evidence="1">
    <location>
        <begin position="28"/>
        <end position="52"/>
    </location>
</feature>
<evidence type="ECO:0000256" key="1">
    <source>
        <dbReference type="SAM" id="Phobius"/>
    </source>
</evidence>
<dbReference type="Proteomes" id="UP001270362">
    <property type="component" value="Unassembled WGS sequence"/>
</dbReference>
<organism evidence="2 3">
    <name type="scientific">Podospora appendiculata</name>
    <dbReference type="NCBI Taxonomy" id="314037"/>
    <lineage>
        <taxon>Eukaryota</taxon>
        <taxon>Fungi</taxon>
        <taxon>Dikarya</taxon>
        <taxon>Ascomycota</taxon>
        <taxon>Pezizomycotina</taxon>
        <taxon>Sordariomycetes</taxon>
        <taxon>Sordariomycetidae</taxon>
        <taxon>Sordariales</taxon>
        <taxon>Podosporaceae</taxon>
        <taxon>Podospora</taxon>
    </lineage>
</organism>
<accession>A0AAE0XGX2</accession>
<protein>
    <submittedName>
        <fullName evidence="2">Uncharacterized protein</fullName>
    </submittedName>
</protein>
<gene>
    <name evidence="2" type="ORF">B0T22DRAFT_436393</name>
</gene>
<keyword evidence="3" id="KW-1185">Reference proteome</keyword>
<keyword evidence="1" id="KW-1133">Transmembrane helix</keyword>
<reference evidence="2" key="2">
    <citation type="submission" date="2023-06" db="EMBL/GenBank/DDBJ databases">
        <authorList>
            <consortium name="Lawrence Berkeley National Laboratory"/>
            <person name="Haridas S."/>
            <person name="Hensen N."/>
            <person name="Bonometti L."/>
            <person name="Westerberg I."/>
            <person name="Brannstrom I.O."/>
            <person name="Guillou S."/>
            <person name="Cros-Aarteil S."/>
            <person name="Calhoun S."/>
            <person name="Kuo A."/>
            <person name="Mondo S."/>
            <person name="Pangilinan J."/>
            <person name="Riley R."/>
            <person name="Labutti K."/>
            <person name="Andreopoulos B."/>
            <person name="Lipzen A."/>
            <person name="Chen C."/>
            <person name="Yanf M."/>
            <person name="Daum C."/>
            <person name="Ng V."/>
            <person name="Clum A."/>
            <person name="Steindorff A."/>
            <person name="Ohm R."/>
            <person name="Martin F."/>
            <person name="Silar P."/>
            <person name="Natvig D."/>
            <person name="Lalanne C."/>
            <person name="Gautier V."/>
            <person name="Ament-Velasquez S.L."/>
            <person name="Kruys A."/>
            <person name="Hutchinson M.I."/>
            <person name="Powell A.J."/>
            <person name="Barry K."/>
            <person name="Miller A.N."/>
            <person name="Grigoriev I.V."/>
            <person name="Debuchy R."/>
            <person name="Gladieux P."/>
            <person name="Thoren M.H."/>
            <person name="Johannesson H."/>
        </authorList>
    </citation>
    <scope>NUCLEOTIDE SEQUENCE</scope>
    <source>
        <strain evidence="2">CBS 314.62</strain>
    </source>
</reference>
<dbReference type="EMBL" id="JAULSO010000001">
    <property type="protein sequence ID" value="KAK3693197.1"/>
    <property type="molecule type" value="Genomic_DNA"/>
</dbReference>
<sequence length="144" mass="15912">MLICIFSVTLHLSRQFLAGSPTPTRRKLSYIGTGVLISVFVALSITNCVLLGNPSNIDIKTMDLIPPSTILFFAQAGWVMTIYISILTSNLVKIVHASRAKVLWLRGLHWGAGHAPWSISALRHLGLRSMKPSAREKAEVDRYV</sequence>
<name>A0AAE0XGX2_9PEZI</name>
<evidence type="ECO:0000313" key="3">
    <source>
        <dbReference type="Proteomes" id="UP001270362"/>
    </source>
</evidence>
<keyword evidence="1" id="KW-0812">Transmembrane</keyword>
<keyword evidence="1" id="KW-0472">Membrane</keyword>
<comment type="caution">
    <text evidence="2">The sequence shown here is derived from an EMBL/GenBank/DDBJ whole genome shotgun (WGS) entry which is preliminary data.</text>
</comment>
<proteinExistence type="predicted"/>
<dbReference type="AlphaFoldDB" id="A0AAE0XGX2"/>
<feature type="transmembrane region" description="Helical" evidence="1">
    <location>
        <begin position="64"/>
        <end position="87"/>
    </location>
</feature>